<accession>A0A8J5JU11</accession>
<comment type="caution">
    <text evidence="2">The sequence shown here is derived from an EMBL/GenBank/DDBJ whole genome shotgun (WGS) entry which is preliminary data.</text>
</comment>
<proteinExistence type="predicted"/>
<dbReference type="Proteomes" id="UP000747542">
    <property type="component" value="Unassembled WGS sequence"/>
</dbReference>
<dbReference type="EMBL" id="JAHLQT010025502">
    <property type="protein sequence ID" value="KAG7164236.1"/>
    <property type="molecule type" value="Genomic_DNA"/>
</dbReference>
<feature type="signal peptide" evidence="1">
    <location>
        <begin position="1"/>
        <end position="28"/>
    </location>
</feature>
<name>A0A8J5JU11_HOMAM</name>
<reference evidence="2" key="1">
    <citation type="journal article" date="2021" name="Sci. Adv.">
        <title>The American lobster genome reveals insights on longevity, neural, and immune adaptations.</title>
        <authorList>
            <person name="Polinski J.M."/>
            <person name="Zimin A.V."/>
            <person name="Clark K.F."/>
            <person name="Kohn A.B."/>
            <person name="Sadowski N."/>
            <person name="Timp W."/>
            <person name="Ptitsyn A."/>
            <person name="Khanna P."/>
            <person name="Romanova D.Y."/>
            <person name="Williams P."/>
            <person name="Greenwood S.J."/>
            <person name="Moroz L.L."/>
            <person name="Walt D.R."/>
            <person name="Bodnar A.G."/>
        </authorList>
    </citation>
    <scope>NUCLEOTIDE SEQUENCE</scope>
    <source>
        <strain evidence="2">GMGI-L3</strain>
    </source>
</reference>
<sequence length="158" mass="16818">MWHSFSAAALNTMKSLLVMVATLSLAWGQEMHCHCATFVSTVEGGILMHNLPYTEVTDCDDFEGCESRCTKEVNVTLGFLATDSISRFIDLTDGGDLDHELEDGNIVGQLCTCTAASAMVPGCTMGTRASRSCVVMKGNTSIVKSSPYSINSTNASSS</sequence>
<evidence type="ECO:0000313" key="3">
    <source>
        <dbReference type="Proteomes" id="UP000747542"/>
    </source>
</evidence>
<keyword evidence="3" id="KW-1185">Reference proteome</keyword>
<dbReference type="AlphaFoldDB" id="A0A8J5JU11"/>
<organism evidence="2 3">
    <name type="scientific">Homarus americanus</name>
    <name type="common">American lobster</name>
    <dbReference type="NCBI Taxonomy" id="6706"/>
    <lineage>
        <taxon>Eukaryota</taxon>
        <taxon>Metazoa</taxon>
        <taxon>Ecdysozoa</taxon>
        <taxon>Arthropoda</taxon>
        <taxon>Crustacea</taxon>
        <taxon>Multicrustacea</taxon>
        <taxon>Malacostraca</taxon>
        <taxon>Eumalacostraca</taxon>
        <taxon>Eucarida</taxon>
        <taxon>Decapoda</taxon>
        <taxon>Pleocyemata</taxon>
        <taxon>Astacidea</taxon>
        <taxon>Nephropoidea</taxon>
        <taxon>Nephropidae</taxon>
        <taxon>Homarus</taxon>
    </lineage>
</organism>
<evidence type="ECO:0000313" key="2">
    <source>
        <dbReference type="EMBL" id="KAG7164236.1"/>
    </source>
</evidence>
<protein>
    <submittedName>
        <fullName evidence="2">Uncharacterized protein</fullName>
    </submittedName>
</protein>
<evidence type="ECO:0000256" key="1">
    <source>
        <dbReference type="SAM" id="SignalP"/>
    </source>
</evidence>
<keyword evidence="1" id="KW-0732">Signal</keyword>
<feature type="chain" id="PRO_5035280135" evidence="1">
    <location>
        <begin position="29"/>
        <end position="158"/>
    </location>
</feature>
<gene>
    <name evidence="2" type="ORF">Hamer_G020748</name>
</gene>